<dbReference type="GO" id="GO:0005504">
    <property type="term" value="F:fatty acid binding"/>
    <property type="evidence" value="ECO:0007669"/>
    <property type="project" value="TreeGrafter"/>
</dbReference>
<comment type="similarity">
    <text evidence="1 2">Belongs to the chalcone isomerase family.</text>
</comment>
<keyword evidence="4" id="KW-0413">Isomerase</keyword>
<dbReference type="GO" id="GO:0016872">
    <property type="term" value="F:intramolecular lyase activity"/>
    <property type="evidence" value="ECO:0007669"/>
    <property type="project" value="InterPro"/>
</dbReference>
<evidence type="ECO:0000313" key="4">
    <source>
        <dbReference type="EMBL" id="QCE10631.1"/>
    </source>
</evidence>
<dbReference type="OrthoDB" id="18193at2759"/>
<dbReference type="GO" id="GO:0006631">
    <property type="term" value="P:fatty acid metabolic process"/>
    <property type="evidence" value="ECO:0007669"/>
    <property type="project" value="TreeGrafter"/>
</dbReference>
<dbReference type="AlphaFoldDB" id="A0A4D6NCL4"/>
<dbReference type="InterPro" id="IPR016089">
    <property type="entry name" value="Chalcone_isomerase_bundle_sf"/>
</dbReference>
<evidence type="ECO:0000259" key="3">
    <source>
        <dbReference type="Pfam" id="PF02431"/>
    </source>
</evidence>
<protein>
    <recommendedName>
        <fullName evidence="2">Chalcone-flavonone isomerase family protein</fullName>
    </recommendedName>
</protein>
<dbReference type="Gene3D" id="1.10.890.20">
    <property type="match status" value="1"/>
</dbReference>
<dbReference type="Pfam" id="PF02431">
    <property type="entry name" value="Chalcone"/>
    <property type="match status" value="1"/>
</dbReference>
<dbReference type="Proteomes" id="UP000501690">
    <property type="component" value="Linkage Group LG10"/>
</dbReference>
<dbReference type="EMBL" id="CP039354">
    <property type="protein sequence ID" value="QCE10631.1"/>
    <property type="molecule type" value="Genomic_DNA"/>
</dbReference>
<evidence type="ECO:0000256" key="1">
    <source>
        <dbReference type="ARBA" id="ARBA00007166"/>
    </source>
</evidence>
<dbReference type="PANTHER" id="PTHR47698">
    <property type="entry name" value="FATTY-ACID-BINDING PROTEIN 3, CHLOROPLASTIC"/>
    <property type="match status" value="1"/>
</dbReference>
<dbReference type="InterPro" id="IPR016088">
    <property type="entry name" value="Chalcone_isomerase_3-sand"/>
</dbReference>
<reference evidence="4 5" key="1">
    <citation type="submission" date="2019-04" db="EMBL/GenBank/DDBJ databases">
        <title>An improved genome assembly and genetic linkage map for asparagus bean, Vigna unguiculata ssp. sesquipedialis.</title>
        <authorList>
            <person name="Xia Q."/>
            <person name="Zhang R."/>
            <person name="Dong Y."/>
        </authorList>
    </citation>
    <scope>NUCLEOTIDE SEQUENCE [LARGE SCALE GENOMIC DNA]</scope>
    <source>
        <tissue evidence="4">Leaf</tissue>
    </source>
</reference>
<name>A0A4D6NCL4_VIGUN</name>
<dbReference type="GO" id="GO:0009570">
    <property type="term" value="C:chloroplast stroma"/>
    <property type="evidence" value="ECO:0007669"/>
    <property type="project" value="TreeGrafter"/>
</dbReference>
<evidence type="ECO:0000313" key="5">
    <source>
        <dbReference type="Proteomes" id="UP000501690"/>
    </source>
</evidence>
<sequence length="282" mass="30253">MLGAVAASTALSFSPSTHPTKNFVHKGVSNSTLPFSNHGHSFSLLSTTHMHFSSHKSSRRQPLFLSQAASSSAANAEYVEEPATNVKFQTCLSFPGCSNSLTLFGTGYREKVFAFIGVKVYAAGLYLDQSITPELNAWKGLSKDAIQGNSSLFQTIFQSSFEKSLQIILVRDVDGKTFWDALNDAISPRIPASTSADETALTTFRGVFLDRPLKNGTFILLTWLNPTKLLVSVSSNGFPSTVDATIESANVASALFNVFLGDSPVSPSLKVSVAEGLSKVLK</sequence>
<dbReference type="UniPathway" id="UPA00154"/>
<feature type="domain" description="Chalcone isomerase" evidence="3">
    <location>
        <begin position="85"/>
        <end position="279"/>
    </location>
</feature>
<dbReference type="Gene3D" id="3.50.70.10">
    <property type="match status" value="1"/>
</dbReference>
<keyword evidence="5" id="KW-1185">Reference proteome</keyword>
<gene>
    <name evidence="4" type="ORF">DEO72_LG10g1862</name>
</gene>
<dbReference type="InterPro" id="IPR036298">
    <property type="entry name" value="Chalcone_isomerase_sf"/>
</dbReference>
<accession>A0A4D6NCL4</accession>
<proteinExistence type="inferred from homology"/>
<dbReference type="SUPFAM" id="SSF54626">
    <property type="entry name" value="Chalcone isomerase"/>
    <property type="match status" value="1"/>
</dbReference>
<dbReference type="PANTHER" id="PTHR47698:SF2">
    <property type="entry name" value="FATTY-ACID-BINDING PROTEIN 3, CHLOROPLASTIC"/>
    <property type="match status" value="1"/>
</dbReference>
<dbReference type="InterPro" id="IPR016087">
    <property type="entry name" value="Chalcone_isomerase"/>
</dbReference>
<organism evidence="4 5">
    <name type="scientific">Vigna unguiculata</name>
    <name type="common">Cowpea</name>
    <dbReference type="NCBI Taxonomy" id="3917"/>
    <lineage>
        <taxon>Eukaryota</taxon>
        <taxon>Viridiplantae</taxon>
        <taxon>Streptophyta</taxon>
        <taxon>Embryophyta</taxon>
        <taxon>Tracheophyta</taxon>
        <taxon>Spermatophyta</taxon>
        <taxon>Magnoliopsida</taxon>
        <taxon>eudicotyledons</taxon>
        <taxon>Gunneridae</taxon>
        <taxon>Pentapetalae</taxon>
        <taxon>rosids</taxon>
        <taxon>fabids</taxon>
        <taxon>Fabales</taxon>
        <taxon>Fabaceae</taxon>
        <taxon>Papilionoideae</taxon>
        <taxon>50 kb inversion clade</taxon>
        <taxon>NPAAA clade</taxon>
        <taxon>indigoferoid/millettioid clade</taxon>
        <taxon>Phaseoleae</taxon>
        <taxon>Vigna</taxon>
    </lineage>
</organism>
<evidence type="ECO:0000256" key="2">
    <source>
        <dbReference type="RuleBase" id="RU361158"/>
    </source>
</evidence>
<dbReference type="GO" id="GO:0009813">
    <property type="term" value="P:flavonoid biosynthetic process"/>
    <property type="evidence" value="ECO:0007669"/>
    <property type="project" value="UniProtKB-UniPathway"/>
</dbReference>
<dbReference type="Gramene" id="Vigun05g174400.1.v1.2">
    <property type="protein sequence ID" value="Vigun05g174400.1.v1.2"/>
    <property type="gene ID" value="Vigun05g174400.v1.2"/>
</dbReference>